<dbReference type="OrthoDB" id="9805588at2"/>
<dbReference type="InterPro" id="IPR012042">
    <property type="entry name" value="NeuTTM/CthTTM-like"/>
</dbReference>
<dbReference type="Gene3D" id="2.40.320.10">
    <property type="entry name" value="Hypothetical Protein Pfu-838710-001"/>
    <property type="match status" value="1"/>
</dbReference>
<keyword evidence="3" id="KW-1185">Reference proteome</keyword>
<dbReference type="PROSITE" id="PS51707">
    <property type="entry name" value="CYTH"/>
    <property type="match status" value="1"/>
</dbReference>
<dbReference type="SUPFAM" id="SSF55154">
    <property type="entry name" value="CYTH-like phosphatases"/>
    <property type="match status" value="1"/>
</dbReference>
<organism evidence="2 3">
    <name type="scientific">Muriicola soli</name>
    <dbReference type="NCBI Taxonomy" id="2507538"/>
    <lineage>
        <taxon>Bacteria</taxon>
        <taxon>Pseudomonadati</taxon>
        <taxon>Bacteroidota</taxon>
        <taxon>Flavobacteriia</taxon>
        <taxon>Flavobacteriales</taxon>
        <taxon>Flavobacteriaceae</taxon>
        <taxon>Muriicola</taxon>
    </lineage>
</organism>
<accession>A0A411EBY5</accession>
<protein>
    <submittedName>
        <fullName evidence="2">CYTH domain-containing protein</fullName>
    </submittedName>
</protein>
<dbReference type="AlphaFoldDB" id="A0A411EBY5"/>
<dbReference type="Proteomes" id="UP000290889">
    <property type="component" value="Chromosome"/>
</dbReference>
<feature type="domain" description="CYTH" evidence="1">
    <location>
        <begin position="1"/>
        <end position="149"/>
    </location>
</feature>
<gene>
    <name evidence="2" type="ORF">EQY75_12375</name>
</gene>
<dbReference type="EMBL" id="CP035544">
    <property type="protein sequence ID" value="QBA65256.1"/>
    <property type="molecule type" value="Genomic_DNA"/>
</dbReference>
<dbReference type="PANTHER" id="PTHR40114:SF1">
    <property type="entry name" value="SLR0698 PROTEIN"/>
    <property type="match status" value="1"/>
</dbReference>
<proteinExistence type="predicted"/>
<dbReference type="PIRSF" id="PIRSF016487">
    <property type="entry name" value="CYTH_UCP016487"/>
    <property type="match status" value="1"/>
</dbReference>
<evidence type="ECO:0000313" key="3">
    <source>
        <dbReference type="Proteomes" id="UP000290889"/>
    </source>
</evidence>
<dbReference type="KEGG" id="mur:EQY75_12375"/>
<reference evidence="2 3" key="1">
    <citation type="submission" date="2019-01" db="EMBL/GenBank/DDBJ databases">
        <title>Muriicola soli sp. nov., isolated from soil.</title>
        <authorList>
            <person name="Kang H.J."/>
            <person name="Kim S.B."/>
        </authorList>
    </citation>
    <scope>NUCLEOTIDE SEQUENCE [LARGE SCALE GENOMIC DNA]</scope>
    <source>
        <strain evidence="2 3">MMS17-SY002</strain>
    </source>
</reference>
<evidence type="ECO:0000313" key="2">
    <source>
        <dbReference type="EMBL" id="QBA65256.1"/>
    </source>
</evidence>
<evidence type="ECO:0000259" key="1">
    <source>
        <dbReference type="PROSITE" id="PS51707"/>
    </source>
</evidence>
<name>A0A411EBY5_9FLAO</name>
<dbReference type="SMART" id="SM01118">
    <property type="entry name" value="CYTH"/>
    <property type="match status" value="1"/>
</dbReference>
<dbReference type="RefSeq" id="WP_129606316.1">
    <property type="nucleotide sequence ID" value="NZ_CP035544.1"/>
</dbReference>
<sequence>MLEIERKFLVKSDTYRKEAYDQIEIIQGFLNTDPERTVRVRRTGTKGYITVKGLTDSDGTTRFEWEREIPHQEASRLLEICEKGVIRKMRYLVKSGKHLFEVDEFYDENEGLVIAEIELQKVNETFVKPSWLGIEVTGNPKYYNSQLSINPYQSWRKK</sequence>
<dbReference type="PANTHER" id="PTHR40114">
    <property type="entry name" value="SLR0698 PROTEIN"/>
    <property type="match status" value="1"/>
</dbReference>
<dbReference type="Pfam" id="PF01928">
    <property type="entry name" value="CYTH"/>
    <property type="match status" value="1"/>
</dbReference>
<dbReference type="InterPro" id="IPR023577">
    <property type="entry name" value="CYTH_domain"/>
</dbReference>
<dbReference type="CDD" id="cd07891">
    <property type="entry name" value="CYTH-like_CthTTM-like_1"/>
    <property type="match status" value="1"/>
</dbReference>
<dbReference type="InterPro" id="IPR033469">
    <property type="entry name" value="CYTH-like_dom_sf"/>
</dbReference>